<feature type="transmembrane region" description="Helical" evidence="9">
    <location>
        <begin position="120"/>
        <end position="146"/>
    </location>
</feature>
<keyword evidence="6 9" id="KW-1133">Transmembrane helix</keyword>
<feature type="transmembrane region" description="Helical" evidence="9">
    <location>
        <begin position="39"/>
        <end position="56"/>
    </location>
</feature>
<dbReference type="PANTHER" id="PTHR33451:SF5">
    <property type="entry name" value="NA+_H+ ANTIPORTER"/>
    <property type="match status" value="1"/>
</dbReference>
<reference evidence="11" key="1">
    <citation type="journal article" date="2022" name="Cell">
        <title>Design, construction, and in vivo augmentation of a complex gut microbiome.</title>
        <authorList>
            <person name="Cheng A.G."/>
            <person name="Ho P.Y."/>
            <person name="Aranda-Diaz A."/>
            <person name="Jain S."/>
            <person name="Yu F.B."/>
            <person name="Meng X."/>
            <person name="Wang M."/>
            <person name="Iakiviak M."/>
            <person name="Nagashima K."/>
            <person name="Zhao A."/>
            <person name="Murugkar P."/>
            <person name="Patil A."/>
            <person name="Atabakhsh K."/>
            <person name="Weakley A."/>
            <person name="Yan J."/>
            <person name="Brumbaugh A.R."/>
            <person name="Higginbottom S."/>
            <person name="Dimas A."/>
            <person name="Shiver A.L."/>
            <person name="Deutschbauer A."/>
            <person name="Neff N."/>
            <person name="Sonnenburg J.L."/>
            <person name="Huang K.C."/>
            <person name="Fischbach M.A."/>
        </authorList>
    </citation>
    <scope>NUCLEOTIDE SEQUENCE</scope>
    <source>
        <strain evidence="11">AP11</strain>
    </source>
</reference>
<organism evidence="11 12">
    <name type="scientific">Alistipes ihumii AP11</name>
    <dbReference type="NCBI Taxonomy" id="1211813"/>
    <lineage>
        <taxon>Bacteria</taxon>
        <taxon>Pseudomonadati</taxon>
        <taxon>Bacteroidota</taxon>
        <taxon>Bacteroidia</taxon>
        <taxon>Bacteroidales</taxon>
        <taxon>Rikenellaceae</taxon>
        <taxon>Alistipes</taxon>
    </lineage>
</organism>
<evidence type="ECO:0000256" key="9">
    <source>
        <dbReference type="SAM" id="Phobius"/>
    </source>
</evidence>
<gene>
    <name evidence="11" type="ORF">NQ491_10755</name>
</gene>
<feature type="transmembrane region" description="Helical" evidence="9">
    <location>
        <begin position="273"/>
        <end position="297"/>
    </location>
</feature>
<dbReference type="GeneID" id="82892219"/>
<keyword evidence="12" id="KW-1185">Reference proteome</keyword>
<feature type="transmembrane region" description="Helical" evidence="9">
    <location>
        <begin position="237"/>
        <end position="267"/>
    </location>
</feature>
<dbReference type="PANTHER" id="PTHR33451">
    <property type="entry name" value="MALATE-2H(+)/NA(+)-LACTATE ANTIPORTER"/>
    <property type="match status" value="1"/>
</dbReference>
<evidence type="ECO:0000256" key="8">
    <source>
        <dbReference type="ARBA" id="ARBA00038435"/>
    </source>
</evidence>
<keyword evidence="7 9" id="KW-0472">Membrane</keyword>
<evidence type="ECO:0000256" key="3">
    <source>
        <dbReference type="ARBA" id="ARBA00022449"/>
    </source>
</evidence>
<keyword evidence="3" id="KW-0050">Antiport</keyword>
<evidence type="ECO:0000256" key="1">
    <source>
        <dbReference type="ARBA" id="ARBA00004651"/>
    </source>
</evidence>
<keyword evidence="4" id="KW-1003">Cell membrane</keyword>
<feature type="transmembrane region" description="Helical" evidence="9">
    <location>
        <begin position="12"/>
        <end position="33"/>
    </location>
</feature>
<dbReference type="Pfam" id="PF03553">
    <property type="entry name" value="Na_H_antiporter"/>
    <property type="match status" value="2"/>
</dbReference>
<comment type="subcellular location">
    <subcellularLocation>
        <location evidence="1">Cell membrane</location>
        <topology evidence="1">Multi-pass membrane protein</topology>
    </subcellularLocation>
</comment>
<comment type="similarity">
    <text evidence="8">Belongs to the NhaC Na(+)/H(+) (TC 2.A.35) antiporter family.</text>
</comment>
<name>A0ABY5V4Q7_9BACT</name>
<dbReference type="RefSeq" id="WP_026089591.1">
    <property type="nucleotide sequence ID" value="NZ_CAPH01000009.1"/>
</dbReference>
<keyword evidence="2" id="KW-0813">Transport</keyword>
<protein>
    <submittedName>
        <fullName evidence="11">Na+/H+ antiporter NhaC family protein</fullName>
    </submittedName>
</protein>
<evidence type="ECO:0000313" key="12">
    <source>
        <dbReference type="Proteomes" id="UP001059295"/>
    </source>
</evidence>
<evidence type="ECO:0000256" key="7">
    <source>
        <dbReference type="ARBA" id="ARBA00023136"/>
    </source>
</evidence>
<feature type="transmembrane region" description="Helical" evidence="9">
    <location>
        <begin position="377"/>
        <end position="399"/>
    </location>
</feature>
<feature type="transmembrane region" description="Helical" evidence="9">
    <location>
        <begin position="197"/>
        <end position="216"/>
    </location>
</feature>
<evidence type="ECO:0000256" key="4">
    <source>
        <dbReference type="ARBA" id="ARBA00022475"/>
    </source>
</evidence>
<feature type="transmembrane region" description="Helical" evidence="9">
    <location>
        <begin position="158"/>
        <end position="177"/>
    </location>
</feature>
<sequence length="432" mass="45130">MNDSARPKKSRGLLALSPLAVFLCLYLGTSLAAGDFYKVPIAVAFLAASVYSVLISRGEPLAERIRHFTQGASHHNLMLMIWIFVLAGAFARSAEATGAIDATVGLTLRILPGNLLLGGLFLAGCFISLAVGTSVGTIVALTPVALGIAQRTGLETPMIVAVIVGGSFFGDNLSFISDTTITATRTQECSMRDKFRVNGLIAVPAAAAVLGLYLLSGAEMPAAAQRQSVEWIPIIPYLAVLVLAICGVHVTTVLVTGIVLTGAVGLLGGSVGWIEWIGALGEGIAGMGELIVITLLAGGMLEMIRRGGGIDYLIGALTRKVSGKRTAELSIAALVSMANLCTANNTIAIITTGPIARQIADRFGVDRRKSASLLDSFSCFVQGLIPYGAQLMIAAGLASVSPLEIIGYLYYPMALGICSLLAILLRYPRKYS</sequence>
<feature type="transmembrane region" description="Helical" evidence="9">
    <location>
        <begin position="405"/>
        <end position="425"/>
    </location>
</feature>
<dbReference type="EMBL" id="CP102294">
    <property type="protein sequence ID" value="UWN58307.1"/>
    <property type="molecule type" value="Genomic_DNA"/>
</dbReference>
<evidence type="ECO:0000256" key="2">
    <source>
        <dbReference type="ARBA" id="ARBA00022448"/>
    </source>
</evidence>
<keyword evidence="5 9" id="KW-0812">Transmembrane</keyword>
<dbReference type="InterPro" id="IPR018461">
    <property type="entry name" value="Na/H_Antiport_NhaC-like_C"/>
</dbReference>
<evidence type="ECO:0000259" key="10">
    <source>
        <dbReference type="Pfam" id="PF03553"/>
    </source>
</evidence>
<feature type="domain" description="Na+/H+ antiporter NhaC-like C-terminal" evidence="10">
    <location>
        <begin position="240"/>
        <end position="427"/>
    </location>
</feature>
<accession>A0ABY5V4Q7</accession>
<feature type="domain" description="Na+/H+ antiporter NhaC-like C-terminal" evidence="10">
    <location>
        <begin position="48"/>
        <end position="196"/>
    </location>
</feature>
<proteinExistence type="inferred from homology"/>
<evidence type="ECO:0000313" key="11">
    <source>
        <dbReference type="EMBL" id="UWN58307.1"/>
    </source>
</evidence>
<dbReference type="Proteomes" id="UP001059295">
    <property type="component" value="Chromosome"/>
</dbReference>
<evidence type="ECO:0000256" key="6">
    <source>
        <dbReference type="ARBA" id="ARBA00022989"/>
    </source>
</evidence>
<dbReference type="InterPro" id="IPR052180">
    <property type="entry name" value="NhaC_Na-H+_Antiporter"/>
</dbReference>
<evidence type="ECO:0000256" key="5">
    <source>
        <dbReference type="ARBA" id="ARBA00022692"/>
    </source>
</evidence>